<dbReference type="InterPro" id="IPR011009">
    <property type="entry name" value="Kinase-like_dom_sf"/>
</dbReference>
<evidence type="ECO:0000259" key="8">
    <source>
        <dbReference type="PROSITE" id="PS50011"/>
    </source>
</evidence>
<dbReference type="Gene3D" id="3.30.200.20">
    <property type="entry name" value="Phosphorylase Kinase, domain 1"/>
    <property type="match status" value="1"/>
</dbReference>
<feature type="transmembrane region" description="Helical" evidence="7">
    <location>
        <begin position="405"/>
        <end position="426"/>
    </location>
</feature>
<dbReference type="EMBL" id="CP035758">
    <property type="protein sequence ID" value="QBD79202.1"/>
    <property type="molecule type" value="Genomic_DNA"/>
</dbReference>
<keyword evidence="1" id="KW-0808">Transferase</keyword>
<dbReference type="Gene3D" id="1.10.510.10">
    <property type="entry name" value="Transferase(Phosphotransferase) domain 1"/>
    <property type="match status" value="1"/>
</dbReference>
<dbReference type="InterPro" id="IPR000719">
    <property type="entry name" value="Prot_kinase_dom"/>
</dbReference>
<evidence type="ECO:0000256" key="3">
    <source>
        <dbReference type="ARBA" id="ARBA00022777"/>
    </source>
</evidence>
<keyword evidence="4 5" id="KW-0067">ATP-binding</keyword>
<dbReference type="RefSeq" id="WP_129890255.1">
    <property type="nucleotide sequence ID" value="NZ_CP035758.1"/>
</dbReference>
<dbReference type="GO" id="GO:0005524">
    <property type="term" value="F:ATP binding"/>
    <property type="evidence" value="ECO:0007669"/>
    <property type="project" value="UniProtKB-UniRule"/>
</dbReference>
<feature type="compositionally biased region" description="Pro residues" evidence="6">
    <location>
        <begin position="375"/>
        <end position="390"/>
    </location>
</feature>
<evidence type="ECO:0000256" key="1">
    <source>
        <dbReference type="ARBA" id="ARBA00022679"/>
    </source>
</evidence>
<feature type="region of interest" description="Disordered" evidence="6">
    <location>
        <begin position="359"/>
        <end position="393"/>
    </location>
</feature>
<name>A0A4P6JV45_KTERU</name>
<dbReference type="SMART" id="SM00220">
    <property type="entry name" value="S_TKc"/>
    <property type="match status" value="1"/>
</dbReference>
<keyword evidence="7" id="KW-0812">Transmembrane</keyword>
<dbReference type="PANTHER" id="PTHR43289">
    <property type="entry name" value="MITOGEN-ACTIVATED PROTEIN KINASE KINASE KINASE 20-RELATED"/>
    <property type="match status" value="1"/>
</dbReference>
<evidence type="ECO:0000256" key="2">
    <source>
        <dbReference type="ARBA" id="ARBA00022741"/>
    </source>
</evidence>
<keyword evidence="7" id="KW-0472">Membrane</keyword>
<dbReference type="GO" id="GO:0051082">
    <property type="term" value="F:unfolded protein binding"/>
    <property type="evidence" value="ECO:0007669"/>
    <property type="project" value="InterPro"/>
</dbReference>
<dbReference type="PROSITE" id="PS00107">
    <property type="entry name" value="PROTEIN_KINASE_ATP"/>
    <property type="match status" value="1"/>
</dbReference>
<evidence type="ECO:0000256" key="7">
    <source>
        <dbReference type="SAM" id="Phobius"/>
    </source>
</evidence>
<dbReference type="InterPro" id="IPR008971">
    <property type="entry name" value="HSP40/DnaJ_pept-bd"/>
</dbReference>
<proteinExistence type="predicted"/>
<keyword evidence="2 5" id="KW-0547">Nucleotide-binding</keyword>
<dbReference type="Proteomes" id="UP000290365">
    <property type="component" value="Chromosome"/>
</dbReference>
<feature type="domain" description="Protein kinase" evidence="8">
    <location>
        <begin position="11"/>
        <end position="291"/>
    </location>
</feature>
<dbReference type="OrthoDB" id="164244at2"/>
<protein>
    <recommendedName>
        <fullName evidence="8">Protein kinase domain-containing protein</fullName>
    </recommendedName>
</protein>
<gene>
    <name evidence="9" type="ORF">EPA93_25765</name>
</gene>
<accession>A0A4P6JV45</accession>
<dbReference type="GO" id="GO:0006457">
    <property type="term" value="P:protein folding"/>
    <property type="evidence" value="ECO:0007669"/>
    <property type="project" value="InterPro"/>
</dbReference>
<evidence type="ECO:0000256" key="4">
    <source>
        <dbReference type="ARBA" id="ARBA00022840"/>
    </source>
</evidence>
<evidence type="ECO:0000313" key="10">
    <source>
        <dbReference type="Proteomes" id="UP000290365"/>
    </source>
</evidence>
<dbReference type="InterPro" id="IPR008271">
    <property type="entry name" value="Ser/Thr_kinase_AS"/>
</dbReference>
<dbReference type="AlphaFoldDB" id="A0A4P6JV45"/>
<feature type="binding site" evidence="5">
    <location>
        <position position="40"/>
    </location>
    <ligand>
        <name>ATP</name>
        <dbReference type="ChEBI" id="CHEBI:30616"/>
    </ligand>
</feature>
<dbReference type="GO" id="GO:0004674">
    <property type="term" value="F:protein serine/threonine kinase activity"/>
    <property type="evidence" value="ECO:0007669"/>
    <property type="project" value="TreeGrafter"/>
</dbReference>
<dbReference type="KEGG" id="kbs:EPA93_25765"/>
<dbReference type="InterPro" id="IPR017441">
    <property type="entry name" value="Protein_kinase_ATP_BS"/>
</dbReference>
<dbReference type="PROSITE" id="PS00108">
    <property type="entry name" value="PROTEIN_KINASE_ST"/>
    <property type="match status" value="1"/>
</dbReference>
<dbReference type="CDD" id="cd14014">
    <property type="entry name" value="STKc_PknB_like"/>
    <property type="match status" value="1"/>
</dbReference>
<evidence type="ECO:0000256" key="5">
    <source>
        <dbReference type="PROSITE-ProRule" id="PRU10141"/>
    </source>
</evidence>
<evidence type="ECO:0000256" key="6">
    <source>
        <dbReference type="SAM" id="MobiDB-lite"/>
    </source>
</evidence>
<organism evidence="9 10">
    <name type="scientific">Ktedonosporobacter rubrisoli</name>
    <dbReference type="NCBI Taxonomy" id="2509675"/>
    <lineage>
        <taxon>Bacteria</taxon>
        <taxon>Bacillati</taxon>
        <taxon>Chloroflexota</taxon>
        <taxon>Ktedonobacteria</taxon>
        <taxon>Ktedonobacterales</taxon>
        <taxon>Ktedonosporobacteraceae</taxon>
        <taxon>Ktedonosporobacter</taxon>
    </lineage>
</organism>
<evidence type="ECO:0000313" key="9">
    <source>
        <dbReference type="EMBL" id="QBD79202.1"/>
    </source>
</evidence>
<dbReference type="Gene3D" id="2.60.120.560">
    <property type="entry name" value="Exo-inulinase, domain 1"/>
    <property type="match status" value="1"/>
</dbReference>
<dbReference type="PANTHER" id="PTHR43289:SF34">
    <property type="entry name" value="SERINE_THREONINE-PROTEIN KINASE YBDM-RELATED"/>
    <property type="match status" value="1"/>
</dbReference>
<dbReference type="PROSITE" id="PS50011">
    <property type="entry name" value="PROTEIN_KINASE_DOM"/>
    <property type="match status" value="1"/>
</dbReference>
<reference evidence="9 10" key="1">
    <citation type="submission" date="2019-01" db="EMBL/GenBank/DDBJ databases">
        <title>Ktedonosporobacter rubrisoli SCAWS-G2.</title>
        <authorList>
            <person name="Huang Y."/>
            <person name="Yan B."/>
        </authorList>
    </citation>
    <scope>NUCLEOTIDE SEQUENCE [LARGE SCALE GENOMIC DNA]</scope>
    <source>
        <strain evidence="9 10">SCAWS-G2</strain>
    </source>
</reference>
<keyword evidence="7" id="KW-1133">Transmembrane helix</keyword>
<sequence length="651" mass="72477">MSLEGSKLDHYRLCHLIGSGGMGEVYLAEDLYVKRQVAIKIIRLEHVSDEQDSTRLFQREIQAISQLDHPHILPLFDSGEEVIQDKQLAYMVMPYRAEGSLHDWLRRQNIKQLAPQVVAHIVEQAAAALQHAHERQLIHQDVKPSNFLMRQRSEHPEYPDILLADFSIARFEGSNTMKSQQIRGTPAYMPPEQWQRHSTPASDQYALAITAYQLLVGHPPFSGRMEQVMHQHLHMPPQPPSTLNPNVSNGLDAVILRALAKKPEERFPSVLLFAKAFQQAWQAPGDIHIRLTLSREEAHLGARRHVTLPGRRQISASIPPNSHNGDQIRLAELGEPYYTSGPRSAVILTLVVQGEDIFPPDSEPTLRKTSSAPQLLPPPYEPTQPVPPSRPTSILQSRIKPRLRLVIAAVLGIVALLGVSFAAMSIHQDQLRVQAAATASALQATATQARQTSIAATTATVTAGNRYPSYMPGNGQITFYDPMTDSNDNQWSVSDTCNFSEDGYHAKSNQLNYYYYCNSANTYADFAFEVQMKIVKGDCGGLEIRNDGQGKAYHFEACAGGHYSLVFTPDNTGNNNKTLLEGTTSYIQSATGALNTLGFFAKGPDLILFVNGYTLGHAQDNTYQKGYIGLLAFEYSFQTEVVYQNARIWTF</sequence>
<keyword evidence="10" id="KW-1185">Reference proteome</keyword>
<dbReference type="SUPFAM" id="SSF56112">
    <property type="entry name" value="Protein kinase-like (PK-like)"/>
    <property type="match status" value="1"/>
</dbReference>
<dbReference type="Gene3D" id="2.60.260.20">
    <property type="entry name" value="Urease metallochaperone UreE, N-terminal domain"/>
    <property type="match status" value="1"/>
</dbReference>
<dbReference type="SUPFAM" id="SSF49493">
    <property type="entry name" value="HSP40/DnaJ peptide-binding domain"/>
    <property type="match status" value="1"/>
</dbReference>
<keyword evidence="3" id="KW-0418">Kinase</keyword>
<dbReference type="Pfam" id="PF00069">
    <property type="entry name" value="Pkinase"/>
    <property type="match status" value="1"/>
</dbReference>